<accession>A0A383BGB9</accession>
<dbReference type="AlphaFoldDB" id="A0A383BGB9"/>
<proteinExistence type="predicted"/>
<protein>
    <submittedName>
        <fullName evidence="1">Uncharacterized protein</fullName>
    </submittedName>
</protein>
<feature type="non-terminal residue" evidence="1">
    <location>
        <position position="1"/>
    </location>
</feature>
<feature type="non-terminal residue" evidence="1">
    <location>
        <position position="40"/>
    </location>
</feature>
<gene>
    <name evidence="1" type="ORF">METZ01_LOCUS471788</name>
</gene>
<organism evidence="1">
    <name type="scientific">marine metagenome</name>
    <dbReference type="NCBI Taxonomy" id="408172"/>
    <lineage>
        <taxon>unclassified sequences</taxon>
        <taxon>metagenomes</taxon>
        <taxon>ecological metagenomes</taxon>
    </lineage>
</organism>
<evidence type="ECO:0000313" key="1">
    <source>
        <dbReference type="EMBL" id="SVE18934.1"/>
    </source>
</evidence>
<dbReference type="EMBL" id="UINC01200169">
    <property type="protein sequence ID" value="SVE18934.1"/>
    <property type="molecule type" value="Genomic_DNA"/>
</dbReference>
<name>A0A383BGB9_9ZZZZ</name>
<reference evidence="1" key="1">
    <citation type="submission" date="2018-05" db="EMBL/GenBank/DDBJ databases">
        <authorList>
            <person name="Lanie J.A."/>
            <person name="Ng W.-L."/>
            <person name="Kazmierczak K.M."/>
            <person name="Andrzejewski T.M."/>
            <person name="Davidsen T.M."/>
            <person name="Wayne K.J."/>
            <person name="Tettelin H."/>
            <person name="Glass J.I."/>
            <person name="Rusch D."/>
            <person name="Podicherti R."/>
            <person name="Tsui H.-C.T."/>
            <person name="Winkler M.E."/>
        </authorList>
    </citation>
    <scope>NUCLEOTIDE SEQUENCE</scope>
</reference>
<sequence>VTTPIVTWPMENGMAGIDDCNTASSQIIVARFRGSVLKRT</sequence>